<dbReference type="InterPro" id="IPR029149">
    <property type="entry name" value="Creatin/AminoP/Spt16_N"/>
</dbReference>
<gene>
    <name evidence="6" type="ORF">HNAJ_LOCUS2806</name>
</gene>
<dbReference type="Gene3D" id="3.40.350.10">
    <property type="entry name" value="Creatinase/prolidase N-terminal domain"/>
    <property type="match status" value="2"/>
</dbReference>
<evidence type="ECO:0000256" key="1">
    <source>
        <dbReference type="ARBA" id="ARBA00008766"/>
    </source>
</evidence>
<dbReference type="InterPro" id="IPR000587">
    <property type="entry name" value="Creatinase_N"/>
</dbReference>
<reference evidence="8" key="1">
    <citation type="submission" date="2017-02" db="UniProtKB">
        <authorList>
            <consortium name="WormBaseParasite"/>
        </authorList>
    </citation>
    <scope>IDENTIFICATION</scope>
</reference>
<organism evidence="8">
    <name type="scientific">Rodentolepis nana</name>
    <name type="common">Dwarf tapeworm</name>
    <name type="synonym">Hymenolepis nana</name>
    <dbReference type="NCBI Taxonomy" id="102285"/>
    <lineage>
        <taxon>Eukaryota</taxon>
        <taxon>Metazoa</taxon>
        <taxon>Spiralia</taxon>
        <taxon>Lophotrochozoa</taxon>
        <taxon>Platyhelminthes</taxon>
        <taxon>Cestoda</taxon>
        <taxon>Eucestoda</taxon>
        <taxon>Cyclophyllidea</taxon>
        <taxon>Hymenolepididae</taxon>
        <taxon>Rodentolepis</taxon>
    </lineage>
</organism>
<dbReference type="EMBL" id="UZAE01001477">
    <property type="protein sequence ID" value="VDN98665.1"/>
    <property type="molecule type" value="Genomic_DNA"/>
</dbReference>
<evidence type="ECO:0000259" key="5">
    <source>
        <dbReference type="Pfam" id="PF01321"/>
    </source>
</evidence>
<dbReference type="PANTHER" id="PTHR43763:SF6">
    <property type="entry name" value="XAA-PRO AMINOPEPTIDASE 1"/>
    <property type="match status" value="1"/>
</dbReference>
<accession>A0A0R3T6W9</accession>
<evidence type="ECO:0000256" key="2">
    <source>
        <dbReference type="ARBA" id="ARBA00022723"/>
    </source>
</evidence>
<sequence length="530" mass="59432">MSPILPLTSLLLPNFLFFAKHLGRPFLSCRGLFFSQPFTFLHKMEKFDSSQRLSLLRKEMRSRSLDAFLLPMEDSHFSEYLSAADERIAFISGFTGSAGTAVITVDDKAALWTDGRYHNQASVELDNNWILMREGLPDVPTIPSWLAKTTHSSSQIGFDPSQLPFINLQKFQRELSDVSPEPDATRQFVPVEGANLIDIIWNDRPARPNKSIRTVSVESFAGYSWEAKLDILRERMKAKNATSLILFQLDEIAWLFNLRGSDISYNPVFFSYAVVMLEEAHLFVDWKRRSISINFEEHFKSSTHPLYIHSYGEFNSWLNSNSIWRSGRVWLPVVSSHAIVSVVPEKQRFFDISPVSTMKAVKNSHEVEGIRLANFTDSLALCDFLAWLEDVAQNGEMNPRAVVPCNLEGVEPPQRATEASLAMYLDKIRNGADGCLGLSFPTIPGADANGAIIHYHVNDSGNSAPVTASSLFLVDSGGQYETGTTDVTRTVHLGTPTEEQIADYTQVLKAHATLASLVSLWQCFFVLEFS</sequence>
<keyword evidence="2" id="KW-0479">Metal-binding</keyword>
<comment type="similarity">
    <text evidence="1">Belongs to the peptidase M24B family.</text>
</comment>
<dbReference type="GO" id="GO:0046872">
    <property type="term" value="F:metal ion binding"/>
    <property type="evidence" value="ECO:0007669"/>
    <property type="project" value="UniProtKB-KW"/>
</dbReference>
<dbReference type="InterPro" id="IPR050422">
    <property type="entry name" value="X-Pro_aminopeptidase_P"/>
</dbReference>
<name>A0A0R3T6W9_RODNA</name>
<dbReference type="OrthoDB" id="9995434at2759"/>
<evidence type="ECO:0000259" key="4">
    <source>
        <dbReference type="Pfam" id="PF00557"/>
    </source>
</evidence>
<feature type="domain" description="Creatinase N-terminal" evidence="5">
    <location>
        <begin position="52"/>
        <end position="178"/>
    </location>
</feature>
<evidence type="ECO:0000313" key="8">
    <source>
        <dbReference type="WBParaSite" id="HNAJ_0000280701-mRNA-1"/>
    </source>
</evidence>
<dbReference type="Pfam" id="PF00557">
    <property type="entry name" value="Peptidase_M24"/>
    <property type="match status" value="1"/>
</dbReference>
<dbReference type="FunFam" id="3.40.350.10:FF:000003">
    <property type="entry name" value="Xaa-pro aminopeptidase P"/>
    <property type="match status" value="1"/>
</dbReference>
<dbReference type="GO" id="GO:0004177">
    <property type="term" value="F:aminopeptidase activity"/>
    <property type="evidence" value="ECO:0007669"/>
    <property type="project" value="UniProtKB-ARBA"/>
</dbReference>
<evidence type="ECO:0000313" key="6">
    <source>
        <dbReference type="EMBL" id="VDN98665.1"/>
    </source>
</evidence>
<feature type="domain" description="Peptidase M24" evidence="4">
    <location>
        <begin position="415"/>
        <end position="518"/>
    </location>
</feature>
<evidence type="ECO:0000256" key="3">
    <source>
        <dbReference type="ARBA" id="ARBA00022801"/>
    </source>
</evidence>
<keyword evidence="3" id="KW-0378">Hydrolase</keyword>
<dbReference type="Pfam" id="PF01321">
    <property type="entry name" value="Creatinase_N"/>
    <property type="match status" value="1"/>
</dbReference>
<evidence type="ECO:0000313" key="7">
    <source>
        <dbReference type="Proteomes" id="UP000278807"/>
    </source>
</evidence>
<keyword evidence="7" id="KW-1185">Reference proteome</keyword>
<dbReference type="AlphaFoldDB" id="A0A0R3T6W9"/>
<proteinExistence type="inferred from homology"/>
<dbReference type="WBParaSite" id="HNAJ_0000280701-mRNA-1">
    <property type="protein sequence ID" value="HNAJ_0000280701-mRNA-1"/>
    <property type="gene ID" value="HNAJ_0000280701"/>
</dbReference>
<dbReference type="InterPro" id="IPR036005">
    <property type="entry name" value="Creatinase/aminopeptidase-like"/>
</dbReference>
<reference evidence="6 7" key="2">
    <citation type="submission" date="2018-11" db="EMBL/GenBank/DDBJ databases">
        <authorList>
            <consortium name="Pathogen Informatics"/>
        </authorList>
    </citation>
    <scope>NUCLEOTIDE SEQUENCE [LARGE SCALE GENOMIC DNA]</scope>
</reference>
<dbReference type="InterPro" id="IPR000994">
    <property type="entry name" value="Pept_M24"/>
</dbReference>
<dbReference type="SUPFAM" id="SSF55920">
    <property type="entry name" value="Creatinase/aminopeptidase"/>
    <property type="match status" value="1"/>
</dbReference>
<protein>
    <submittedName>
        <fullName evidence="8">Creatinase N-terminal domain-containing protein</fullName>
    </submittedName>
</protein>
<dbReference type="GO" id="GO:0005737">
    <property type="term" value="C:cytoplasm"/>
    <property type="evidence" value="ECO:0007669"/>
    <property type="project" value="UniProtKB-ARBA"/>
</dbReference>
<dbReference type="PANTHER" id="PTHR43763">
    <property type="entry name" value="XAA-PRO AMINOPEPTIDASE 1"/>
    <property type="match status" value="1"/>
</dbReference>
<dbReference type="SUPFAM" id="SSF53092">
    <property type="entry name" value="Creatinase/prolidase N-terminal domain"/>
    <property type="match status" value="1"/>
</dbReference>
<dbReference type="Gene3D" id="3.90.230.10">
    <property type="entry name" value="Creatinase/methionine aminopeptidase superfamily"/>
    <property type="match status" value="1"/>
</dbReference>
<dbReference type="Pfam" id="PF16189">
    <property type="entry name" value="Creatinase_N_2"/>
    <property type="match status" value="1"/>
</dbReference>
<dbReference type="STRING" id="102285.A0A0R3T6W9"/>
<dbReference type="Proteomes" id="UP000278807">
    <property type="component" value="Unassembled WGS sequence"/>
</dbReference>